<comment type="caution">
    <text evidence="1">The sequence shown here is derived from an EMBL/GenBank/DDBJ whole genome shotgun (WGS) entry which is preliminary data.</text>
</comment>
<proteinExistence type="predicted"/>
<accession>A0ABW4KQI3</accession>
<protein>
    <submittedName>
        <fullName evidence="1">DUF1799 domain-containing protein</fullName>
    </submittedName>
</protein>
<name>A0ABW4KQI3_9BURK</name>
<reference evidence="2" key="1">
    <citation type="journal article" date="2019" name="Int. J. Syst. Evol. Microbiol.">
        <title>The Global Catalogue of Microorganisms (GCM) 10K type strain sequencing project: providing services to taxonomists for standard genome sequencing and annotation.</title>
        <authorList>
            <consortium name="The Broad Institute Genomics Platform"/>
            <consortium name="The Broad Institute Genome Sequencing Center for Infectious Disease"/>
            <person name="Wu L."/>
            <person name="Ma J."/>
        </authorList>
    </citation>
    <scope>NUCLEOTIDE SEQUENCE [LARGE SCALE GENOMIC DNA]</scope>
    <source>
        <strain evidence="2">LMG 29247</strain>
    </source>
</reference>
<gene>
    <name evidence="1" type="ORF">ACFSF0_00570</name>
</gene>
<dbReference type="Proteomes" id="UP001597304">
    <property type="component" value="Unassembled WGS sequence"/>
</dbReference>
<dbReference type="Pfam" id="PF08809">
    <property type="entry name" value="DUF1799"/>
    <property type="match status" value="1"/>
</dbReference>
<keyword evidence="2" id="KW-1185">Reference proteome</keyword>
<dbReference type="RefSeq" id="WP_255507797.1">
    <property type="nucleotide sequence ID" value="NZ_JBHUEJ010000002.1"/>
</dbReference>
<sequence length="88" mass="10109">MEASGWEPEDFEEVPCDVWPAHIRAFELACYLRRQLRTSFSGVLGFDLGPADAWMRRRGIPDSEQIVLEQQLADIEIGMLKTVNKKKD</sequence>
<dbReference type="InterPro" id="IPR014915">
    <property type="entry name" value="Phage_TLS_TfmB"/>
</dbReference>
<organism evidence="1 2">
    <name type="scientific">Ottowia flava</name>
    <dbReference type="NCBI Taxonomy" id="2675430"/>
    <lineage>
        <taxon>Bacteria</taxon>
        <taxon>Pseudomonadati</taxon>
        <taxon>Pseudomonadota</taxon>
        <taxon>Betaproteobacteria</taxon>
        <taxon>Burkholderiales</taxon>
        <taxon>Comamonadaceae</taxon>
        <taxon>Ottowia</taxon>
    </lineage>
</organism>
<dbReference type="EMBL" id="JBHUEJ010000002">
    <property type="protein sequence ID" value="MFD1709091.1"/>
    <property type="molecule type" value="Genomic_DNA"/>
</dbReference>
<evidence type="ECO:0000313" key="1">
    <source>
        <dbReference type="EMBL" id="MFD1709091.1"/>
    </source>
</evidence>
<evidence type="ECO:0000313" key="2">
    <source>
        <dbReference type="Proteomes" id="UP001597304"/>
    </source>
</evidence>